<name>A0A0C9TF94_PAXIN</name>
<proteinExistence type="predicted"/>
<dbReference type="InterPro" id="IPR036397">
    <property type="entry name" value="RNaseH_sf"/>
</dbReference>
<dbReference type="Gene3D" id="3.30.420.10">
    <property type="entry name" value="Ribonuclease H-like superfamily/Ribonuclease H"/>
    <property type="match status" value="1"/>
</dbReference>
<dbReference type="HOGENOM" id="CLU_005726_1_0_1"/>
<evidence type="ECO:0008006" key="3">
    <source>
        <dbReference type="Google" id="ProtNLM"/>
    </source>
</evidence>
<protein>
    <recommendedName>
        <fullName evidence="3">Tc1-like transposase DDE domain-containing protein</fullName>
    </recommendedName>
</protein>
<dbReference type="EMBL" id="KN820613">
    <property type="protein sequence ID" value="KIJ05941.1"/>
    <property type="molecule type" value="Genomic_DNA"/>
</dbReference>
<accession>A0A0C9TF94</accession>
<dbReference type="OrthoDB" id="10039611at2759"/>
<reference evidence="2" key="2">
    <citation type="submission" date="2015-01" db="EMBL/GenBank/DDBJ databases">
        <title>Evolutionary Origins and Diversification of the Mycorrhizal Mutualists.</title>
        <authorList>
            <consortium name="DOE Joint Genome Institute"/>
            <consortium name="Mycorrhizal Genomics Consortium"/>
            <person name="Kohler A."/>
            <person name="Kuo A."/>
            <person name="Nagy L.G."/>
            <person name="Floudas D."/>
            <person name="Copeland A."/>
            <person name="Barry K.W."/>
            <person name="Cichocki N."/>
            <person name="Veneault-Fourrey C."/>
            <person name="LaButti K."/>
            <person name="Lindquist E.A."/>
            <person name="Lipzen A."/>
            <person name="Lundell T."/>
            <person name="Morin E."/>
            <person name="Murat C."/>
            <person name="Riley R."/>
            <person name="Ohm R."/>
            <person name="Sun H."/>
            <person name="Tunlid A."/>
            <person name="Henrissat B."/>
            <person name="Grigoriev I.V."/>
            <person name="Hibbett D.S."/>
            <person name="Martin F."/>
        </authorList>
    </citation>
    <scope>NUCLEOTIDE SEQUENCE [LARGE SCALE GENOMIC DNA]</scope>
    <source>
        <strain evidence="2">ATCC 200175</strain>
    </source>
</reference>
<dbReference type="AlphaFoldDB" id="A0A0C9TF94"/>
<gene>
    <name evidence="1" type="ORF">PAXINDRAFT_92729</name>
</gene>
<evidence type="ECO:0000313" key="2">
    <source>
        <dbReference type="Proteomes" id="UP000053647"/>
    </source>
</evidence>
<dbReference type="Proteomes" id="UP000053647">
    <property type="component" value="Unassembled WGS sequence"/>
</dbReference>
<sequence>MEYFLRAFVNGKSWSTAALHTAQFIGKGPYMSRKVRQWSKAYILDHENLPLSKCGGTWTKSRIADEDLKEEILTHLQSLGKYVTATAVIDYLKRSDVMQRYRLTKSISTVTAERWMKACGFRWTVGRGGQYVDGHEREDVVFYRQNIFLPSWFALDPKLRKWKLVDGKLVEEDGRREEESGNLRRTVVWFHDESTFYAHDRRKKRWVHVNEKATPQPKGEGASLMVADFVSADYGWLRSVDGKESARVLFRAGKARDGWFTNDEILEHAEAAMAILRKHYPNEDHVFVFDNATTHLKRADDALSARNMPKSCREWGVDAPVKDARGKAVIGPDGKVVMMKVHMSNGFFNGAPQEFYWPEGHESAGKFKGMVQILEERGFEAKKLKLKAQCNKEFKCVPGSTNCCCRRILYNQPDFVHVDSLLETTCKEKGFKVLFLPKFHCELNFIEQCWGYAKRIYRCYPASSKEVDLEANVIKALDSVPLESMQKFATRSRRFMDAYHKGLNGKQAAWAAKKYRGHRVLPGTIMEDLDKAKVT</sequence>
<keyword evidence="2" id="KW-1185">Reference proteome</keyword>
<dbReference type="GO" id="GO:0003676">
    <property type="term" value="F:nucleic acid binding"/>
    <property type="evidence" value="ECO:0007669"/>
    <property type="project" value="InterPro"/>
</dbReference>
<organism evidence="1 2">
    <name type="scientific">Paxillus involutus ATCC 200175</name>
    <dbReference type="NCBI Taxonomy" id="664439"/>
    <lineage>
        <taxon>Eukaryota</taxon>
        <taxon>Fungi</taxon>
        <taxon>Dikarya</taxon>
        <taxon>Basidiomycota</taxon>
        <taxon>Agaricomycotina</taxon>
        <taxon>Agaricomycetes</taxon>
        <taxon>Agaricomycetidae</taxon>
        <taxon>Boletales</taxon>
        <taxon>Paxilineae</taxon>
        <taxon>Paxillaceae</taxon>
        <taxon>Paxillus</taxon>
    </lineage>
</organism>
<evidence type="ECO:0000313" key="1">
    <source>
        <dbReference type="EMBL" id="KIJ05941.1"/>
    </source>
</evidence>
<dbReference type="PANTHER" id="PTHR35871">
    <property type="entry name" value="EXPRESSED PROTEIN"/>
    <property type="match status" value="1"/>
</dbReference>
<reference evidence="1 2" key="1">
    <citation type="submission" date="2014-06" db="EMBL/GenBank/DDBJ databases">
        <authorList>
            <consortium name="DOE Joint Genome Institute"/>
            <person name="Kuo A."/>
            <person name="Kohler A."/>
            <person name="Nagy L.G."/>
            <person name="Floudas D."/>
            <person name="Copeland A."/>
            <person name="Barry K.W."/>
            <person name="Cichocki N."/>
            <person name="Veneault-Fourrey C."/>
            <person name="LaButti K."/>
            <person name="Lindquist E.A."/>
            <person name="Lipzen A."/>
            <person name="Lundell T."/>
            <person name="Morin E."/>
            <person name="Murat C."/>
            <person name="Sun H."/>
            <person name="Tunlid A."/>
            <person name="Henrissat B."/>
            <person name="Grigoriev I.V."/>
            <person name="Hibbett D.S."/>
            <person name="Martin F."/>
            <person name="Nordberg H.P."/>
            <person name="Cantor M.N."/>
            <person name="Hua S.X."/>
        </authorList>
    </citation>
    <scope>NUCLEOTIDE SEQUENCE [LARGE SCALE GENOMIC DNA]</scope>
    <source>
        <strain evidence="1 2">ATCC 200175</strain>
    </source>
</reference>
<dbReference type="PANTHER" id="PTHR35871:SF1">
    <property type="entry name" value="CXC1-LIKE CYSTEINE CLUSTER ASSOCIATED WITH KDZ TRANSPOSASES DOMAIN-CONTAINING PROTEIN"/>
    <property type="match status" value="1"/>
</dbReference>